<sequence>MRQAAATCVLAASSMRRNATLLNRGPLDACWHAQSGFEHCPNDLAFHCVVCHLRFEARGVAQHDDPVVQPRQQYEG</sequence>
<comment type="caution">
    <text evidence="1">The sequence shown here is derived from an EMBL/GenBank/DDBJ whole genome shotgun (WGS) entry which is preliminary data.</text>
</comment>
<organism evidence="1 2">
    <name type="scientific">Actinomadura fulvescens</name>
    <dbReference type="NCBI Taxonomy" id="46160"/>
    <lineage>
        <taxon>Bacteria</taxon>
        <taxon>Bacillati</taxon>
        <taxon>Actinomycetota</taxon>
        <taxon>Actinomycetes</taxon>
        <taxon>Streptosporangiales</taxon>
        <taxon>Thermomonosporaceae</taxon>
        <taxon>Actinomadura</taxon>
    </lineage>
</organism>
<accession>A0ABN3QFQ4</accession>
<evidence type="ECO:0000313" key="2">
    <source>
        <dbReference type="Proteomes" id="UP001501509"/>
    </source>
</evidence>
<reference evidence="1 2" key="1">
    <citation type="journal article" date="2019" name="Int. J. Syst. Evol. Microbiol.">
        <title>The Global Catalogue of Microorganisms (GCM) 10K type strain sequencing project: providing services to taxonomists for standard genome sequencing and annotation.</title>
        <authorList>
            <consortium name="The Broad Institute Genomics Platform"/>
            <consortium name="The Broad Institute Genome Sequencing Center for Infectious Disease"/>
            <person name="Wu L."/>
            <person name="Ma J."/>
        </authorList>
    </citation>
    <scope>NUCLEOTIDE SEQUENCE [LARGE SCALE GENOMIC DNA]</scope>
    <source>
        <strain evidence="1 2">JCM 6833</strain>
    </source>
</reference>
<dbReference type="EMBL" id="BAAATD010000012">
    <property type="protein sequence ID" value="GAA2625283.1"/>
    <property type="molecule type" value="Genomic_DNA"/>
</dbReference>
<evidence type="ECO:0000313" key="1">
    <source>
        <dbReference type="EMBL" id="GAA2625283.1"/>
    </source>
</evidence>
<dbReference type="Proteomes" id="UP001501509">
    <property type="component" value="Unassembled WGS sequence"/>
</dbReference>
<name>A0ABN3QFQ4_9ACTN</name>
<gene>
    <name evidence="1" type="ORF">GCM10010411_72400</name>
</gene>
<protein>
    <submittedName>
        <fullName evidence="1">Uncharacterized protein</fullName>
    </submittedName>
</protein>
<keyword evidence="2" id="KW-1185">Reference proteome</keyword>
<proteinExistence type="predicted"/>